<evidence type="ECO:0000256" key="4">
    <source>
        <dbReference type="PROSITE-ProRule" id="PRU00335"/>
    </source>
</evidence>
<dbReference type="PANTHER" id="PTHR30055">
    <property type="entry name" value="HTH-TYPE TRANSCRIPTIONAL REGULATOR RUTR"/>
    <property type="match status" value="1"/>
</dbReference>
<dbReference type="SUPFAM" id="SSF46689">
    <property type="entry name" value="Homeodomain-like"/>
    <property type="match status" value="1"/>
</dbReference>
<dbReference type="Gene3D" id="1.10.357.10">
    <property type="entry name" value="Tetracycline Repressor, domain 2"/>
    <property type="match status" value="1"/>
</dbReference>
<evidence type="ECO:0000313" key="6">
    <source>
        <dbReference type="EMBL" id="GAA4265757.1"/>
    </source>
</evidence>
<dbReference type="PANTHER" id="PTHR30055:SF234">
    <property type="entry name" value="HTH-TYPE TRANSCRIPTIONAL REGULATOR BETI"/>
    <property type="match status" value="1"/>
</dbReference>
<evidence type="ECO:0000256" key="1">
    <source>
        <dbReference type="ARBA" id="ARBA00023015"/>
    </source>
</evidence>
<evidence type="ECO:0000256" key="2">
    <source>
        <dbReference type="ARBA" id="ARBA00023125"/>
    </source>
</evidence>
<dbReference type="PROSITE" id="PS50977">
    <property type="entry name" value="HTH_TETR_2"/>
    <property type="match status" value="1"/>
</dbReference>
<dbReference type="RefSeq" id="WP_344794398.1">
    <property type="nucleotide sequence ID" value="NZ_BAABAU010000001.1"/>
</dbReference>
<feature type="DNA-binding region" description="H-T-H motif" evidence="4">
    <location>
        <begin position="36"/>
        <end position="55"/>
    </location>
</feature>
<name>A0ABP8E0M2_9MICO</name>
<evidence type="ECO:0000256" key="3">
    <source>
        <dbReference type="ARBA" id="ARBA00023163"/>
    </source>
</evidence>
<evidence type="ECO:0000313" key="7">
    <source>
        <dbReference type="Proteomes" id="UP001501594"/>
    </source>
</evidence>
<sequence>MERSLGLRERKKLETKHRLGDVAARLFAERGFDAVSVSDVARAADVADQTVYNYFPTKPELVLDRADEILERSRRVVAERAEDETPADAVRVLVHEDIERFTTGDPALARGEFPAQSLQSDILRRYALEFRHDQAEAIAAALVETDPALPLLVARIHAGSLVTVVHAVTERIGAAVLDDADRETAAAELRADADTALDDAAENFRATVTRVRSRRPRA</sequence>
<dbReference type="InterPro" id="IPR009057">
    <property type="entry name" value="Homeodomain-like_sf"/>
</dbReference>
<proteinExistence type="predicted"/>
<comment type="caution">
    <text evidence="6">The sequence shown here is derived from an EMBL/GenBank/DDBJ whole genome shotgun (WGS) entry which is preliminary data.</text>
</comment>
<accession>A0ABP8E0M2</accession>
<organism evidence="6 7">
    <name type="scientific">Frondihabitans peucedani</name>
    <dbReference type="NCBI Taxonomy" id="598626"/>
    <lineage>
        <taxon>Bacteria</taxon>
        <taxon>Bacillati</taxon>
        <taxon>Actinomycetota</taxon>
        <taxon>Actinomycetes</taxon>
        <taxon>Micrococcales</taxon>
        <taxon>Microbacteriaceae</taxon>
        <taxon>Frondihabitans</taxon>
    </lineage>
</organism>
<protein>
    <submittedName>
        <fullName evidence="6">TetR/AcrR family transcriptional regulator</fullName>
    </submittedName>
</protein>
<dbReference type="InterPro" id="IPR050109">
    <property type="entry name" value="HTH-type_TetR-like_transc_reg"/>
</dbReference>
<feature type="domain" description="HTH tetR-type" evidence="5">
    <location>
        <begin position="13"/>
        <end position="73"/>
    </location>
</feature>
<dbReference type="Pfam" id="PF00440">
    <property type="entry name" value="TetR_N"/>
    <property type="match status" value="1"/>
</dbReference>
<dbReference type="Proteomes" id="UP001501594">
    <property type="component" value="Unassembled WGS sequence"/>
</dbReference>
<evidence type="ECO:0000259" key="5">
    <source>
        <dbReference type="PROSITE" id="PS50977"/>
    </source>
</evidence>
<keyword evidence="3" id="KW-0804">Transcription</keyword>
<keyword evidence="2 4" id="KW-0238">DNA-binding</keyword>
<dbReference type="InterPro" id="IPR001647">
    <property type="entry name" value="HTH_TetR"/>
</dbReference>
<dbReference type="EMBL" id="BAABAU010000001">
    <property type="protein sequence ID" value="GAA4265757.1"/>
    <property type="molecule type" value="Genomic_DNA"/>
</dbReference>
<reference evidence="7" key="1">
    <citation type="journal article" date="2019" name="Int. J. Syst. Evol. Microbiol.">
        <title>The Global Catalogue of Microorganisms (GCM) 10K type strain sequencing project: providing services to taxonomists for standard genome sequencing and annotation.</title>
        <authorList>
            <consortium name="The Broad Institute Genomics Platform"/>
            <consortium name="The Broad Institute Genome Sequencing Center for Infectious Disease"/>
            <person name="Wu L."/>
            <person name="Ma J."/>
        </authorList>
    </citation>
    <scope>NUCLEOTIDE SEQUENCE [LARGE SCALE GENOMIC DNA]</scope>
    <source>
        <strain evidence="7">JCM 17442</strain>
    </source>
</reference>
<keyword evidence="1" id="KW-0805">Transcription regulation</keyword>
<keyword evidence="7" id="KW-1185">Reference proteome</keyword>
<gene>
    <name evidence="6" type="ORF">GCM10022256_13690</name>
</gene>
<dbReference type="PRINTS" id="PR00455">
    <property type="entry name" value="HTHTETR"/>
</dbReference>